<keyword evidence="2" id="KW-1185">Reference proteome</keyword>
<accession>A0AAW6TXM2</accession>
<evidence type="ECO:0000313" key="2">
    <source>
        <dbReference type="Proteomes" id="UP001431776"/>
    </source>
</evidence>
<dbReference type="Proteomes" id="UP001431776">
    <property type="component" value="Unassembled WGS sequence"/>
</dbReference>
<dbReference type="RefSeq" id="WP_349243205.1">
    <property type="nucleotide sequence ID" value="NZ_JASCXX010000002.1"/>
</dbReference>
<organism evidence="1 2">
    <name type="scientific">Anaerobaca lacustris</name>
    <dbReference type="NCBI Taxonomy" id="3044600"/>
    <lineage>
        <taxon>Bacteria</taxon>
        <taxon>Pseudomonadati</taxon>
        <taxon>Planctomycetota</taxon>
        <taxon>Phycisphaerae</taxon>
        <taxon>Sedimentisphaerales</taxon>
        <taxon>Anaerobacaceae</taxon>
        <taxon>Anaerobaca</taxon>
    </lineage>
</organism>
<evidence type="ECO:0008006" key="3">
    <source>
        <dbReference type="Google" id="ProtNLM"/>
    </source>
</evidence>
<proteinExistence type="predicted"/>
<comment type="caution">
    <text evidence="1">The sequence shown here is derived from an EMBL/GenBank/DDBJ whole genome shotgun (WGS) entry which is preliminary data.</text>
</comment>
<dbReference type="SUPFAM" id="SSF48452">
    <property type="entry name" value="TPR-like"/>
    <property type="match status" value="1"/>
</dbReference>
<name>A0AAW6TXM2_9BACT</name>
<dbReference type="AlphaFoldDB" id="A0AAW6TXM2"/>
<evidence type="ECO:0000313" key="1">
    <source>
        <dbReference type="EMBL" id="MDI6447793.1"/>
    </source>
</evidence>
<dbReference type="Gene3D" id="1.25.40.10">
    <property type="entry name" value="Tetratricopeptide repeat domain"/>
    <property type="match status" value="1"/>
</dbReference>
<dbReference type="InterPro" id="IPR011990">
    <property type="entry name" value="TPR-like_helical_dom_sf"/>
</dbReference>
<dbReference type="EMBL" id="JASCXX010000002">
    <property type="protein sequence ID" value="MDI6447793.1"/>
    <property type="molecule type" value="Genomic_DNA"/>
</dbReference>
<protein>
    <recommendedName>
        <fullName evidence="3">Tetratricopeptide repeat protein</fullName>
    </recommendedName>
</protein>
<reference evidence="1" key="1">
    <citation type="submission" date="2023-05" db="EMBL/GenBank/DDBJ databases">
        <title>Anaerotaeda fermentans gen. nov., sp. nov., a novel anaerobic planctomycete of the new family within the order Sedimentisphaerales isolated from Taman Peninsula, Russia.</title>
        <authorList>
            <person name="Khomyakova M.A."/>
            <person name="Merkel A.Y."/>
            <person name="Slobodkin A.I."/>
        </authorList>
    </citation>
    <scope>NUCLEOTIDE SEQUENCE</scope>
    <source>
        <strain evidence="1">M17dextr</strain>
    </source>
</reference>
<sequence>MLNTRIKPHATMTDIVELLDRGEAEKALASIAHCGQDSPPWRNARGVCLLRLGRYDEAVRTFRELVFPGGRIVVAEDVPPLHVANFITAMLLKRNLEAAIPLLEHLHEDGNPYVRQLLQATRQWRRSLTWVQRLRCYIGWYPGKPFPLDFPPGGL</sequence>
<gene>
    <name evidence="1" type="ORF">QJ522_01960</name>
</gene>